<protein>
    <submittedName>
        <fullName evidence="1">Uncharacterized protein</fullName>
    </submittedName>
</protein>
<dbReference type="Proteomes" id="UP001154322">
    <property type="component" value="Unassembled WGS sequence"/>
</dbReference>
<proteinExistence type="predicted"/>
<sequence length="80" mass="9142">MDIRWKHAEVRREAVAYMKAKYNMDVAEALWQKLYAVVPNLAAAPWEVESYSLGAGTRSRRKAALEPGASARRWCCLCLR</sequence>
<organism evidence="1 2">
    <name type="scientific">Paenibacillus melissococcoides</name>
    <dbReference type="NCBI Taxonomy" id="2912268"/>
    <lineage>
        <taxon>Bacteria</taxon>
        <taxon>Bacillati</taxon>
        <taxon>Bacillota</taxon>
        <taxon>Bacilli</taxon>
        <taxon>Bacillales</taxon>
        <taxon>Paenibacillaceae</taxon>
        <taxon>Paenibacillus</taxon>
    </lineage>
</organism>
<reference evidence="1" key="1">
    <citation type="submission" date="2022-06" db="EMBL/GenBank/DDBJ databases">
        <authorList>
            <person name="Dietemann V."/>
            <person name="Ory F."/>
            <person name="Dainat B."/>
            <person name="Oberhansli S."/>
        </authorList>
    </citation>
    <scope>NUCLEOTIDE SEQUENCE</scope>
    <source>
        <strain evidence="1">Ena-SAMPLE-TAB-26-04-2022-14:26:32:270-5432</strain>
    </source>
</reference>
<dbReference type="EMBL" id="CALYLO010000005">
    <property type="protein sequence ID" value="CAH8246600.1"/>
    <property type="molecule type" value="Genomic_DNA"/>
</dbReference>
<gene>
    <name evidence="1" type="ORF">WJ0W_003834</name>
</gene>
<accession>A0ABM9G4D5</accession>
<evidence type="ECO:0000313" key="1">
    <source>
        <dbReference type="EMBL" id="CAH8246600.1"/>
    </source>
</evidence>
<evidence type="ECO:0000313" key="2">
    <source>
        <dbReference type="Proteomes" id="UP001154322"/>
    </source>
</evidence>
<keyword evidence="2" id="KW-1185">Reference proteome</keyword>
<name>A0ABM9G4D5_9BACL</name>
<comment type="caution">
    <text evidence="1">The sequence shown here is derived from an EMBL/GenBank/DDBJ whole genome shotgun (WGS) entry which is preliminary data.</text>
</comment>